<evidence type="ECO:0000259" key="1">
    <source>
        <dbReference type="PROSITE" id="PS50110"/>
    </source>
</evidence>
<sequence length="42" mass="4746">MVSALNDRSAVVQARENGAKHYLIKPISREKLLRVVNEVLVK</sequence>
<feature type="domain" description="Response regulatory" evidence="1">
    <location>
        <begin position="1"/>
        <end position="40"/>
    </location>
</feature>
<dbReference type="InterPro" id="IPR001789">
    <property type="entry name" value="Sig_transdc_resp-reg_receiver"/>
</dbReference>
<dbReference type="Gene3D" id="3.40.50.2300">
    <property type="match status" value="1"/>
</dbReference>
<name>A0A645GPL1_9ZZZZ</name>
<reference evidence="2" key="1">
    <citation type="submission" date="2019-08" db="EMBL/GenBank/DDBJ databases">
        <authorList>
            <person name="Kucharzyk K."/>
            <person name="Murdoch R.W."/>
            <person name="Higgins S."/>
            <person name="Loffler F."/>
        </authorList>
    </citation>
    <scope>NUCLEOTIDE SEQUENCE</scope>
</reference>
<dbReference type="PROSITE" id="PS50110">
    <property type="entry name" value="RESPONSE_REGULATORY"/>
    <property type="match status" value="1"/>
</dbReference>
<protein>
    <recommendedName>
        <fullName evidence="1">Response regulatory domain-containing protein</fullName>
    </recommendedName>
</protein>
<dbReference type="AlphaFoldDB" id="A0A645GPL1"/>
<evidence type="ECO:0000313" key="2">
    <source>
        <dbReference type="EMBL" id="MPN25884.1"/>
    </source>
</evidence>
<dbReference type="EMBL" id="VSSQ01075228">
    <property type="protein sequence ID" value="MPN25884.1"/>
    <property type="molecule type" value="Genomic_DNA"/>
</dbReference>
<proteinExistence type="predicted"/>
<gene>
    <name evidence="2" type="ORF">SDC9_173302</name>
</gene>
<dbReference type="InterPro" id="IPR011006">
    <property type="entry name" value="CheY-like_superfamily"/>
</dbReference>
<dbReference type="SUPFAM" id="SSF52172">
    <property type="entry name" value="CheY-like"/>
    <property type="match status" value="1"/>
</dbReference>
<accession>A0A645GPL1</accession>
<comment type="caution">
    <text evidence="2">The sequence shown here is derived from an EMBL/GenBank/DDBJ whole genome shotgun (WGS) entry which is preliminary data.</text>
</comment>
<dbReference type="GO" id="GO:0000160">
    <property type="term" value="P:phosphorelay signal transduction system"/>
    <property type="evidence" value="ECO:0007669"/>
    <property type="project" value="InterPro"/>
</dbReference>
<organism evidence="2">
    <name type="scientific">bioreactor metagenome</name>
    <dbReference type="NCBI Taxonomy" id="1076179"/>
    <lineage>
        <taxon>unclassified sequences</taxon>
        <taxon>metagenomes</taxon>
        <taxon>ecological metagenomes</taxon>
    </lineage>
</organism>